<feature type="transmembrane region" description="Helical" evidence="9">
    <location>
        <begin position="263"/>
        <end position="285"/>
    </location>
</feature>
<evidence type="ECO:0000256" key="6">
    <source>
        <dbReference type="ARBA" id="ARBA00022840"/>
    </source>
</evidence>
<evidence type="ECO:0000256" key="3">
    <source>
        <dbReference type="ARBA" id="ARBA00022475"/>
    </source>
</evidence>
<evidence type="ECO:0000313" key="12">
    <source>
        <dbReference type="EMBL" id="PIR43084.1"/>
    </source>
</evidence>
<dbReference type="AlphaFoldDB" id="A0A2H0RAM4"/>
<dbReference type="PANTHER" id="PTHR43394:SF1">
    <property type="entry name" value="ATP-BINDING CASSETTE SUB-FAMILY B MEMBER 10, MITOCHONDRIAL"/>
    <property type="match status" value="1"/>
</dbReference>
<proteinExistence type="predicted"/>
<dbReference type="PANTHER" id="PTHR43394">
    <property type="entry name" value="ATP-DEPENDENT PERMEASE MDL1, MITOCHONDRIAL"/>
    <property type="match status" value="1"/>
</dbReference>
<keyword evidence="6" id="KW-0067">ATP-binding</keyword>
<keyword evidence="5" id="KW-0547">Nucleotide-binding</keyword>
<dbReference type="SUPFAM" id="SSF90123">
    <property type="entry name" value="ABC transporter transmembrane region"/>
    <property type="match status" value="1"/>
</dbReference>
<evidence type="ECO:0000256" key="9">
    <source>
        <dbReference type="SAM" id="Phobius"/>
    </source>
</evidence>
<dbReference type="GO" id="GO:0016887">
    <property type="term" value="F:ATP hydrolysis activity"/>
    <property type="evidence" value="ECO:0007669"/>
    <property type="project" value="InterPro"/>
</dbReference>
<comment type="subcellular location">
    <subcellularLocation>
        <location evidence="1">Cell membrane</location>
        <topology evidence="1">Multi-pass membrane protein</topology>
    </subcellularLocation>
</comment>
<feature type="domain" description="ABC transporter" evidence="10">
    <location>
        <begin position="357"/>
        <end position="597"/>
    </location>
</feature>
<evidence type="ECO:0000313" key="13">
    <source>
        <dbReference type="Proteomes" id="UP000230214"/>
    </source>
</evidence>
<dbReference type="GO" id="GO:0005524">
    <property type="term" value="F:ATP binding"/>
    <property type="evidence" value="ECO:0007669"/>
    <property type="project" value="UniProtKB-KW"/>
</dbReference>
<dbReference type="Proteomes" id="UP000230214">
    <property type="component" value="Unassembled WGS sequence"/>
</dbReference>
<dbReference type="Pfam" id="PF00664">
    <property type="entry name" value="ABC_membrane"/>
    <property type="match status" value="1"/>
</dbReference>
<keyword evidence="3" id="KW-1003">Cell membrane</keyword>
<dbReference type="InterPro" id="IPR003593">
    <property type="entry name" value="AAA+_ATPase"/>
</dbReference>
<name>A0A2H0RAM4_UNCKA</name>
<organism evidence="12 13">
    <name type="scientific">candidate division WWE3 bacterium CG10_big_fil_rev_8_21_14_0_10_32_10</name>
    <dbReference type="NCBI Taxonomy" id="1975090"/>
    <lineage>
        <taxon>Bacteria</taxon>
        <taxon>Katanobacteria</taxon>
    </lineage>
</organism>
<dbReference type="Pfam" id="PF00005">
    <property type="entry name" value="ABC_tran"/>
    <property type="match status" value="1"/>
</dbReference>
<gene>
    <name evidence="12" type="ORF">COV24_04610</name>
</gene>
<dbReference type="InterPro" id="IPR003439">
    <property type="entry name" value="ABC_transporter-like_ATP-bd"/>
</dbReference>
<evidence type="ECO:0008006" key="14">
    <source>
        <dbReference type="Google" id="ProtNLM"/>
    </source>
</evidence>
<dbReference type="EMBL" id="PCXU01000039">
    <property type="protein sequence ID" value="PIR43084.1"/>
    <property type="molecule type" value="Genomic_DNA"/>
</dbReference>
<keyword evidence="4 9" id="KW-0812">Transmembrane</keyword>
<dbReference type="PROSITE" id="PS50893">
    <property type="entry name" value="ABC_TRANSPORTER_2"/>
    <property type="match status" value="1"/>
</dbReference>
<keyword evidence="7 9" id="KW-1133">Transmembrane helix</keyword>
<dbReference type="Gene3D" id="3.40.50.300">
    <property type="entry name" value="P-loop containing nucleotide triphosphate hydrolases"/>
    <property type="match status" value="1"/>
</dbReference>
<evidence type="ECO:0000259" key="11">
    <source>
        <dbReference type="PROSITE" id="PS50929"/>
    </source>
</evidence>
<sequence length="605" mass="70109">MKKITKHKKIYEIKKIYKAGYRLIKLIFKHHPYFMAAYTFVMICFSLIPLLQAFFQARVIDEITKSIGAGSILNNLVIVVILYLTIMAIRRLIGGMNSYFQRIGYLQIDRIVTLELLKTFARLDLEYYESPKSNNLITRVQENTHQARSFVDRTVWLISDIITLATSITLILSLSPLIFIIVVITSIPQLISELIYGKKAWGIWDAKADVRRDFFATRSYFMRDQSLQEIKTFRTKEYLFNYAKKLFVDFQNEQKKIQQKRIILENTLGIVSVIGFGISTALLIVKVLSSQITIGLFTFYTSLVNTISSSIQNIFVYISRTYEDGLFVADMYELMDLEPRIISGKEKIKNINIPPTIEFKNVWFKYPNTKEYIFKNLNFKLNPGEHIAIVGENGAGKTTLVKLLLRYYDVTKGKILINNINIKDINTDNWYKFLAPLMQNFIHYHFDAKTNIGLGNKDKIKDIEKIKEASTLSGSHSFIEKYKYKYNQVLSRQFPKGISPSTGQWQKIALARAFFKDAPILILDEPTSAIDPKSEYEIFQKLFDFAKQKTVIIISHRFSTVRNADYIIVLDDGKIKEKGNHKELLELNGVYKEAYDLQKKGYEDV</sequence>
<accession>A0A2H0RAM4</accession>
<dbReference type="InterPro" id="IPR027417">
    <property type="entry name" value="P-loop_NTPase"/>
</dbReference>
<dbReference type="InterPro" id="IPR036640">
    <property type="entry name" value="ABC1_TM_sf"/>
</dbReference>
<reference evidence="12 13" key="1">
    <citation type="submission" date="2017-09" db="EMBL/GenBank/DDBJ databases">
        <title>Depth-based differentiation of microbial function through sediment-hosted aquifers and enrichment of novel symbionts in the deep terrestrial subsurface.</title>
        <authorList>
            <person name="Probst A.J."/>
            <person name="Ladd B."/>
            <person name="Jarett J.K."/>
            <person name="Geller-Mcgrath D.E."/>
            <person name="Sieber C.M."/>
            <person name="Emerson J.B."/>
            <person name="Anantharaman K."/>
            <person name="Thomas B.C."/>
            <person name="Malmstrom R."/>
            <person name="Stieglmeier M."/>
            <person name="Klingl A."/>
            <person name="Woyke T."/>
            <person name="Ryan C.M."/>
            <person name="Banfield J.F."/>
        </authorList>
    </citation>
    <scope>NUCLEOTIDE SEQUENCE [LARGE SCALE GENOMIC DNA]</scope>
    <source>
        <strain evidence="12">CG10_big_fil_rev_8_21_14_0_10_32_10</strain>
    </source>
</reference>
<evidence type="ECO:0000256" key="7">
    <source>
        <dbReference type="ARBA" id="ARBA00022989"/>
    </source>
</evidence>
<dbReference type="PROSITE" id="PS50929">
    <property type="entry name" value="ABC_TM1F"/>
    <property type="match status" value="1"/>
</dbReference>
<feature type="transmembrane region" description="Helical" evidence="9">
    <location>
        <begin position="67"/>
        <end position="89"/>
    </location>
</feature>
<feature type="transmembrane region" description="Helical" evidence="9">
    <location>
        <begin position="154"/>
        <end position="172"/>
    </location>
</feature>
<evidence type="ECO:0000256" key="5">
    <source>
        <dbReference type="ARBA" id="ARBA00022741"/>
    </source>
</evidence>
<dbReference type="GO" id="GO:0015421">
    <property type="term" value="F:ABC-type oligopeptide transporter activity"/>
    <property type="evidence" value="ECO:0007669"/>
    <property type="project" value="TreeGrafter"/>
</dbReference>
<evidence type="ECO:0000259" key="10">
    <source>
        <dbReference type="PROSITE" id="PS50893"/>
    </source>
</evidence>
<comment type="caution">
    <text evidence="12">The sequence shown here is derived from an EMBL/GenBank/DDBJ whole genome shotgun (WGS) entry which is preliminary data.</text>
</comment>
<dbReference type="InterPro" id="IPR039421">
    <property type="entry name" value="Type_1_exporter"/>
</dbReference>
<evidence type="ECO:0000256" key="8">
    <source>
        <dbReference type="ARBA" id="ARBA00023136"/>
    </source>
</evidence>
<dbReference type="GO" id="GO:0005886">
    <property type="term" value="C:plasma membrane"/>
    <property type="evidence" value="ECO:0007669"/>
    <property type="project" value="UniProtKB-SubCell"/>
</dbReference>
<dbReference type="SUPFAM" id="SSF52540">
    <property type="entry name" value="P-loop containing nucleoside triphosphate hydrolases"/>
    <property type="match status" value="1"/>
</dbReference>
<evidence type="ECO:0000256" key="4">
    <source>
        <dbReference type="ARBA" id="ARBA00022692"/>
    </source>
</evidence>
<evidence type="ECO:0000256" key="2">
    <source>
        <dbReference type="ARBA" id="ARBA00022448"/>
    </source>
</evidence>
<keyword evidence="8 9" id="KW-0472">Membrane</keyword>
<dbReference type="InterPro" id="IPR011527">
    <property type="entry name" value="ABC1_TM_dom"/>
</dbReference>
<dbReference type="FunFam" id="3.40.50.300:FF:000221">
    <property type="entry name" value="Multidrug ABC transporter ATP-binding protein"/>
    <property type="match status" value="1"/>
</dbReference>
<dbReference type="SMART" id="SM00382">
    <property type="entry name" value="AAA"/>
    <property type="match status" value="1"/>
</dbReference>
<protein>
    <recommendedName>
        <fullName evidence="14">ABC transporter ATP-binding protein</fullName>
    </recommendedName>
</protein>
<dbReference type="Gene3D" id="1.20.1560.10">
    <property type="entry name" value="ABC transporter type 1, transmembrane domain"/>
    <property type="match status" value="1"/>
</dbReference>
<evidence type="ECO:0000256" key="1">
    <source>
        <dbReference type="ARBA" id="ARBA00004651"/>
    </source>
</evidence>
<keyword evidence="2" id="KW-0813">Transport</keyword>
<feature type="domain" description="ABC transmembrane type-1" evidence="11">
    <location>
        <begin position="36"/>
        <end position="323"/>
    </location>
</feature>
<feature type="transmembrane region" description="Helical" evidence="9">
    <location>
        <begin position="33"/>
        <end position="55"/>
    </location>
</feature>